<dbReference type="PANTHER" id="PTHR47843:SF2">
    <property type="entry name" value="BTB DOMAIN-CONTAINING PROTEIN"/>
    <property type="match status" value="1"/>
</dbReference>
<proteinExistence type="predicted"/>
<dbReference type="Proteomes" id="UP000799764">
    <property type="component" value="Unassembled WGS sequence"/>
</dbReference>
<dbReference type="InterPro" id="IPR011333">
    <property type="entry name" value="SKP1/BTB/POZ_sf"/>
</dbReference>
<dbReference type="OrthoDB" id="194443at2759"/>
<evidence type="ECO:0000313" key="3">
    <source>
        <dbReference type="Proteomes" id="UP000799764"/>
    </source>
</evidence>
<dbReference type="SUPFAM" id="SSF54695">
    <property type="entry name" value="POZ domain"/>
    <property type="match status" value="1"/>
</dbReference>
<keyword evidence="3" id="KW-1185">Reference proteome</keyword>
<evidence type="ECO:0000313" key="2">
    <source>
        <dbReference type="EMBL" id="KAF2441878.1"/>
    </source>
</evidence>
<gene>
    <name evidence="2" type="ORF">P171DRAFT_81669</name>
</gene>
<dbReference type="PROSITE" id="PS50097">
    <property type="entry name" value="BTB"/>
    <property type="match status" value="1"/>
</dbReference>
<organism evidence="2 3">
    <name type="scientific">Karstenula rhodostoma CBS 690.94</name>
    <dbReference type="NCBI Taxonomy" id="1392251"/>
    <lineage>
        <taxon>Eukaryota</taxon>
        <taxon>Fungi</taxon>
        <taxon>Dikarya</taxon>
        <taxon>Ascomycota</taxon>
        <taxon>Pezizomycotina</taxon>
        <taxon>Dothideomycetes</taxon>
        <taxon>Pleosporomycetidae</taxon>
        <taxon>Pleosporales</taxon>
        <taxon>Massarineae</taxon>
        <taxon>Didymosphaeriaceae</taxon>
        <taxon>Karstenula</taxon>
    </lineage>
</organism>
<comment type="caution">
    <text evidence="2">The sequence shown here is derived from an EMBL/GenBank/DDBJ whole genome shotgun (WGS) entry which is preliminary data.</text>
</comment>
<dbReference type="CDD" id="cd18186">
    <property type="entry name" value="BTB_POZ_ZBTB_KLHL-like"/>
    <property type="match status" value="1"/>
</dbReference>
<dbReference type="Pfam" id="PF00651">
    <property type="entry name" value="BTB"/>
    <property type="match status" value="1"/>
</dbReference>
<protein>
    <recommendedName>
        <fullName evidence="1">BTB domain-containing protein</fullName>
    </recommendedName>
</protein>
<evidence type="ECO:0000259" key="1">
    <source>
        <dbReference type="PROSITE" id="PS50097"/>
    </source>
</evidence>
<accession>A0A9P4UA42</accession>
<name>A0A9P4UA42_9PLEO</name>
<feature type="domain" description="BTB" evidence="1">
    <location>
        <begin position="26"/>
        <end position="100"/>
    </location>
</feature>
<dbReference type="InterPro" id="IPR000210">
    <property type="entry name" value="BTB/POZ_dom"/>
</dbReference>
<dbReference type="AlphaFoldDB" id="A0A9P4UA42"/>
<reference evidence="2" key="1">
    <citation type="journal article" date="2020" name="Stud. Mycol.">
        <title>101 Dothideomycetes genomes: a test case for predicting lifestyles and emergence of pathogens.</title>
        <authorList>
            <person name="Haridas S."/>
            <person name="Albert R."/>
            <person name="Binder M."/>
            <person name="Bloem J."/>
            <person name="Labutti K."/>
            <person name="Salamov A."/>
            <person name="Andreopoulos B."/>
            <person name="Baker S."/>
            <person name="Barry K."/>
            <person name="Bills G."/>
            <person name="Bluhm B."/>
            <person name="Cannon C."/>
            <person name="Castanera R."/>
            <person name="Culley D."/>
            <person name="Daum C."/>
            <person name="Ezra D."/>
            <person name="Gonzalez J."/>
            <person name="Henrissat B."/>
            <person name="Kuo A."/>
            <person name="Liang C."/>
            <person name="Lipzen A."/>
            <person name="Lutzoni F."/>
            <person name="Magnuson J."/>
            <person name="Mondo S."/>
            <person name="Nolan M."/>
            <person name="Ohm R."/>
            <person name="Pangilinan J."/>
            <person name="Park H.-J."/>
            <person name="Ramirez L."/>
            <person name="Alfaro M."/>
            <person name="Sun H."/>
            <person name="Tritt A."/>
            <person name="Yoshinaga Y."/>
            <person name="Zwiers L.-H."/>
            <person name="Turgeon B."/>
            <person name="Goodwin S."/>
            <person name="Spatafora J."/>
            <person name="Crous P."/>
            <person name="Grigoriev I."/>
        </authorList>
    </citation>
    <scope>NUCLEOTIDE SEQUENCE</scope>
    <source>
        <strain evidence="2">CBS 690.94</strain>
    </source>
</reference>
<dbReference type="Gene3D" id="3.30.710.10">
    <property type="entry name" value="Potassium Channel Kv1.1, Chain A"/>
    <property type="match status" value="1"/>
</dbReference>
<dbReference type="EMBL" id="MU001505">
    <property type="protein sequence ID" value="KAF2441878.1"/>
    <property type="molecule type" value="Genomic_DNA"/>
</dbReference>
<sequence>MAQNKKKETRRTYGYFSATVRSGGIVIVEVGPKRAIYPLHKAMLAQHSEYFARALNGPWAEAEDRKVVLEDVELGISSLIMKSVNVFVNYIYGQDIPHSIRQWPEATEQDRTTFTETKCWRMADLAHVQTIYLADRIVAPDFKKALQNL</sequence>
<dbReference type="PANTHER" id="PTHR47843">
    <property type="entry name" value="BTB DOMAIN-CONTAINING PROTEIN-RELATED"/>
    <property type="match status" value="1"/>
</dbReference>